<accession>M2Z4W4</accession>
<organism evidence="2 3">
    <name type="scientific">Paramagnetospirillum caucaseum</name>
    <dbReference type="NCBI Taxonomy" id="1244869"/>
    <lineage>
        <taxon>Bacteria</taxon>
        <taxon>Pseudomonadati</taxon>
        <taxon>Pseudomonadota</taxon>
        <taxon>Alphaproteobacteria</taxon>
        <taxon>Rhodospirillales</taxon>
        <taxon>Magnetospirillaceae</taxon>
        <taxon>Paramagnetospirillum</taxon>
    </lineage>
</organism>
<dbReference type="Proteomes" id="UP000011744">
    <property type="component" value="Unassembled WGS sequence"/>
</dbReference>
<protein>
    <submittedName>
        <fullName evidence="2">Uncharacterized protein</fullName>
    </submittedName>
</protein>
<keyword evidence="3" id="KW-1185">Reference proteome</keyword>
<comment type="caution">
    <text evidence="2">The sequence shown here is derived from an EMBL/GenBank/DDBJ whole genome shotgun (WGS) entry which is preliminary data.</text>
</comment>
<evidence type="ECO:0000313" key="3">
    <source>
        <dbReference type="Proteomes" id="UP000011744"/>
    </source>
</evidence>
<feature type="region of interest" description="Disordered" evidence="1">
    <location>
        <begin position="155"/>
        <end position="189"/>
    </location>
</feature>
<dbReference type="PATRIC" id="fig|1244869.3.peg.2712"/>
<gene>
    <name evidence="2" type="ORF">H261_13454</name>
</gene>
<dbReference type="EMBL" id="AONQ01000035">
    <property type="protein sequence ID" value="EME69385.1"/>
    <property type="molecule type" value="Genomic_DNA"/>
</dbReference>
<sequence>MFGPGLHSIFKAMNGSSLRLVLCLAAALGLAGCSRGTDLPPSSAAGAGGEPQPGNFQLVTDIPIPSGATMDNDRSLILSDRDRWTGRVVMTLFNSANEVTAFYQQQMPNFGWQPMMSVTAETSVLTYVRGDRAATVQVERRTVYGSVVSVTVAPKQSESGGGYDAAPMPRPAPSGGVRAEPLAAPSSRR</sequence>
<reference evidence="2 3" key="1">
    <citation type="journal article" date="2014" name="Genome Announc.">
        <title>Draft Genome Sequence of Magnetospirillum sp. Strain SO-1, a Freshwater Magnetotactic Bacterium Isolated from the Ol'khovka River, Russia.</title>
        <authorList>
            <person name="Grouzdev D.S."/>
            <person name="Dziuba M.V."/>
            <person name="Sukhacheva M.S."/>
            <person name="Mardanov A.V."/>
            <person name="Beletskiy A.V."/>
            <person name="Kuznetsov B.B."/>
            <person name="Skryabin K.G."/>
        </authorList>
    </citation>
    <scope>NUCLEOTIDE SEQUENCE [LARGE SCALE GENOMIC DNA]</scope>
    <source>
        <strain evidence="2 3">SO-1</strain>
    </source>
</reference>
<dbReference type="STRING" id="1244869.H261_13454"/>
<dbReference type="eggNOG" id="ENOG50331XC">
    <property type="taxonomic scope" value="Bacteria"/>
</dbReference>
<dbReference type="AlphaFoldDB" id="M2Z4W4"/>
<evidence type="ECO:0000313" key="2">
    <source>
        <dbReference type="EMBL" id="EME69385.1"/>
    </source>
</evidence>
<name>M2Z4W4_9PROT</name>
<proteinExistence type="predicted"/>
<evidence type="ECO:0000256" key="1">
    <source>
        <dbReference type="SAM" id="MobiDB-lite"/>
    </source>
</evidence>